<dbReference type="Proteomes" id="UP001434337">
    <property type="component" value="Chromosome"/>
</dbReference>
<evidence type="ECO:0000313" key="4">
    <source>
        <dbReference type="EMBL" id="WZW98832.1"/>
    </source>
</evidence>
<feature type="domain" description="HTH deoR-type" evidence="3">
    <location>
        <begin position="6"/>
        <end position="61"/>
    </location>
</feature>
<accession>A0ABZ3C9F7</accession>
<reference evidence="4 5" key="1">
    <citation type="journal article" date="2023" name="Environ Microbiome">
        <title>A coral-associated actinobacterium mitigates coral bleaching under heat stress.</title>
        <authorList>
            <person name="Li J."/>
            <person name="Zou Y."/>
            <person name="Li Q."/>
            <person name="Zhang J."/>
            <person name="Bourne D.G."/>
            <person name="Lyu Y."/>
            <person name="Liu C."/>
            <person name="Zhang S."/>
        </authorList>
    </citation>
    <scope>NUCLEOTIDE SEQUENCE [LARGE SCALE GENOMIC DNA]</scope>
    <source>
        <strain evidence="4 5">SCSIO 13291</strain>
    </source>
</reference>
<evidence type="ECO:0000313" key="5">
    <source>
        <dbReference type="Proteomes" id="UP001434337"/>
    </source>
</evidence>
<name>A0ABZ3C9F7_9ACTN</name>
<dbReference type="SMART" id="SM00420">
    <property type="entry name" value="HTH_DEOR"/>
    <property type="match status" value="1"/>
</dbReference>
<keyword evidence="2" id="KW-0804">Transcription</keyword>
<dbReference type="InterPro" id="IPR037171">
    <property type="entry name" value="NagB/RpiA_transferase-like"/>
</dbReference>
<dbReference type="PANTHER" id="PTHR30363:SF44">
    <property type="entry name" value="AGA OPERON TRANSCRIPTIONAL REPRESSOR-RELATED"/>
    <property type="match status" value="1"/>
</dbReference>
<dbReference type="InterPro" id="IPR014036">
    <property type="entry name" value="DeoR-like_C"/>
</dbReference>
<dbReference type="RefSeq" id="WP_232548710.1">
    <property type="nucleotide sequence ID" value="NZ_CP115965.1"/>
</dbReference>
<dbReference type="SMART" id="SM01134">
    <property type="entry name" value="DeoRC"/>
    <property type="match status" value="1"/>
</dbReference>
<dbReference type="Gene3D" id="3.40.50.1360">
    <property type="match status" value="1"/>
</dbReference>
<dbReference type="Pfam" id="PF00455">
    <property type="entry name" value="DeoRC"/>
    <property type="match status" value="1"/>
</dbReference>
<dbReference type="InterPro" id="IPR036388">
    <property type="entry name" value="WH-like_DNA-bd_sf"/>
</dbReference>
<organism evidence="4 5">
    <name type="scientific">Propioniciclava soli</name>
    <dbReference type="NCBI Taxonomy" id="2775081"/>
    <lineage>
        <taxon>Bacteria</taxon>
        <taxon>Bacillati</taxon>
        <taxon>Actinomycetota</taxon>
        <taxon>Actinomycetes</taxon>
        <taxon>Propionibacteriales</taxon>
        <taxon>Propionibacteriaceae</taxon>
        <taxon>Propioniciclava</taxon>
    </lineage>
</organism>
<gene>
    <name evidence="4" type="ORF">PCC79_01075</name>
</gene>
<protein>
    <submittedName>
        <fullName evidence="4">DeoR/GlpR family DNA-binding transcription regulator</fullName>
    </submittedName>
</protein>
<evidence type="ECO:0000256" key="2">
    <source>
        <dbReference type="ARBA" id="ARBA00023163"/>
    </source>
</evidence>
<dbReference type="PRINTS" id="PR00037">
    <property type="entry name" value="HTHLACR"/>
</dbReference>
<dbReference type="PROSITE" id="PS51000">
    <property type="entry name" value="HTH_DEOR_2"/>
    <property type="match status" value="1"/>
</dbReference>
<dbReference type="SUPFAM" id="SSF46785">
    <property type="entry name" value="Winged helix' DNA-binding domain"/>
    <property type="match status" value="1"/>
</dbReference>
<keyword evidence="4" id="KW-0238">DNA-binding</keyword>
<dbReference type="Pfam" id="PF08220">
    <property type="entry name" value="HTH_DeoR"/>
    <property type="match status" value="1"/>
</dbReference>
<dbReference type="InterPro" id="IPR036390">
    <property type="entry name" value="WH_DNA-bd_sf"/>
</dbReference>
<evidence type="ECO:0000259" key="3">
    <source>
        <dbReference type="PROSITE" id="PS51000"/>
    </source>
</evidence>
<keyword evidence="1" id="KW-0805">Transcription regulation</keyword>
<evidence type="ECO:0000256" key="1">
    <source>
        <dbReference type="ARBA" id="ARBA00023015"/>
    </source>
</evidence>
<proteinExistence type="predicted"/>
<dbReference type="PANTHER" id="PTHR30363">
    <property type="entry name" value="HTH-TYPE TRANSCRIPTIONAL REGULATOR SRLR-RELATED"/>
    <property type="match status" value="1"/>
</dbReference>
<dbReference type="EMBL" id="CP115965">
    <property type="protein sequence ID" value="WZW98832.1"/>
    <property type="molecule type" value="Genomic_DNA"/>
</dbReference>
<dbReference type="SUPFAM" id="SSF100950">
    <property type="entry name" value="NagB/RpiA/CoA transferase-like"/>
    <property type="match status" value="1"/>
</dbReference>
<keyword evidence="5" id="KW-1185">Reference proteome</keyword>
<dbReference type="InterPro" id="IPR050313">
    <property type="entry name" value="Carb_Metab_HTH_regulators"/>
</dbReference>
<dbReference type="InterPro" id="IPR001034">
    <property type="entry name" value="DeoR_HTH"/>
</dbReference>
<sequence>MPVVDRRGREAHILDVLTRDGVLSVAQLARELEVSEVTIRTQLRDLESRGLLTRTHGGAQSTSVHNVLERQRLREAEKDRIARAAAELVRDGDRIMVEAGTTTSRLVAHLGQRRGVQIVTNSTLVFAHARHNTALTVILTGGTFHRPSESLVGPVALRAIRDFHVRLAFVGTDGFTPRRGLTTQFAEGAEVIAAMGAQADETWLLADSSKYGAAGFVRVLDLADLAGIVTDNALTGDARSAVGDVVRDLRVV</sequence>
<dbReference type="Gene3D" id="1.10.10.10">
    <property type="entry name" value="Winged helix-like DNA-binding domain superfamily/Winged helix DNA-binding domain"/>
    <property type="match status" value="1"/>
</dbReference>
<dbReference type="GO" id="GO:0003677">
    <property type="term" value="F:DNA binding"/>
    <property type="evidence" value="ECO:0007669"/>
    <property type="project" value="UniProtKB-KW"/>
</dbReference>